<evidence type="ECO:0000256" key="1">
    <source>
        <dbReference type="SAM" id="MobiDB-lite"/>
    </source>
</evidence>
<organism evidence="3 4">
    <name type="scientific">Bifiguratus adelaidae</name>
    <dbReference type="NCBI Taxonomy" id="1938954"/>
    <lineage>
        <taxon>Eukaryota</taxon>
        <taxon>Fungi</taxon>
        <taxon>Fungi incertae sedis</taxon>
        <taxon>Mucoromycota</taxon>
        <taxon>Mucoromycotina</taxon>
        <taxon>Endogonomycetes</taxon>
        <taxon>Endogonales</taxon>
        <taxon>Endogonales incertae sedis</taxon>
        <taxon>Bifiguratus</taxon>
    </lineage>
</organism>
<dbReference type="AlphaFoldDB" id="A0A261XVS4"/>
<comment type="caution">
    <text evidence="3">The sequence shown here is derived from an EMBL/GenBank/DDBJ whole genome shotgun (WGS) entry which is preliminary data.</text>
</comment>
<feature type="compositionally biased region" description="Polar residues" evidence="1">
    <location>
        <begin position="276"/>
        <end position="289"/>
    </location>
</feature>
<dbReference type="EMBL" id="MVBO01000151">
    <property type="protein sequence ID" value="OZJ02441.1"/>
    <property type="molecule type" value="Genomic_DNA"/>
</dbReference>
<evidence type="ECO:0000259" key="2">
    <source>
        <dbReference type="PROSITE" id="PS50004"/>
    </source>
</evidence>
<dbReference type="PANTHER" id="PTHR47052">
    <property type="entry name" value="CONSERVED SERINE PROLINE-RICH PROTEIN (AFU_ORTHOLOGUE AFUA_2G01790)"/>
    <property type="match status" value="1"/>
</dbReference>
<dbReference type="Gene3D" id="2.60.40.150">
    <property type="entry name" value="C2 domain"/>
    <property type="match status" value="1"/>
</dbReference>
<evidence type="ECO:0000313" key="4">
    <source>
        <dbReference type="Proteomes" id="UP000242875"/>
    </source>
</evidence>
<name>A0A261XVS4_9FUNG</name>
<dbReference type="InterPro" id="IPR052981">
    <property type="entry name" value="Ingression_C2_domain"/>
</dbReference>
<gene>
    <name evidence="3" type="ORF">BZG36_04389</name>
</gene>
<feature type="compositionally biased region" description="Polar residues" evidence="1">
    <location>
        <begin position="177"/>
        <end position="187"/>
    </location>
</feature>
<dbReference type="InterPro" id="IPR035892">
    <property type="entry name" value="C2_domain_sf"/>
</dbReference>
<dbReference type="InterPro" id="IPR000008">
    <property type="entry name" value="C2_dom"/>
</dbReference>
<dbReference type="SUPFAM" id="SSF49562">
    <property type="entry name" value="C2 domain (Calcium/lipid-binding domain, CaLB)"/>
    <property type="match status" value="1"/>
</dbReference>
<dbReference type="PANTHER" id="PTHR47052:SF3">
    <property type="entry name" value="INGRESSION PROTEIN 1"/>
    <property type="match status" value="1"/>
</dbReference>
<accession>A0A261XVS4</accession>
<feature type="compositionally biased region" description="Pro residues" evidence="1">
    <location>
        <begin position="303"/>
        <end position="313"/>
    </location>
</feature>
<proteinExistence type="predicted"/>
<dbReference type="OrthoDB" id="270970at2759"/>
<sequence>MAQPQRPPIVGELVVVALKARNLPPQLGMRMALYCHFKIAGEARTTKVAIPGGPNPIWDDQVNIPVPAGNVPLEMTILHKAPRKPEPVAIGKADLSFVLKTGEQDGWFSLKFQDKPAGEIYLELTYYASRLNRSPQGPVPFRQRNGLPPGRPISGNMPPPHHQNITPGPRPIPRLQTGPNLRETVQSYPPAVASSAPMSMHSVAPPRHQSMLPPQQAMPDSTPTHVLQPLDRPDHHMPRSSSAVPSGQHPGFVHPRQPAARNQSYPELGKGFFAQPPQQQNGSRPHSQGNPGGFYPPSIAGPARPPGPNPPQVLSPYPTHAR</sequence>
<keyword evidence="4" id="KW-1185">Reference proteome</keyword>
<dbReference type="PROSITE" id="PS50004">
    <property type="entry name" value="C2"/>
    <property type="match status" value="1"/>
</dbReference>
<reference evidence="3 4" key="1">
    <citation type="journal article" date="2017" name="Mycologia">
        <title>Bifiguratus adelaidae, gen. et sp. nov., a new member of Mucoromycotina in endophytic and soil-dwelling habitats.</title>
        <authorList>
            <person name="Torres-Cruz T.J."/>
            <person name="Billingsley Tobias T.L."/>
            <person name="Almatruk M."/>
            <person name="Hesse C."/>
            <person name="Kuske C.R."/>
            <person name="Desiro A."/>
            <person name="Benucci G.M."/>
            <person name="Bonito G."/>
            <person name="Stajich J.E."/>
            <person name="Dunlap C."/>
            <person name="Arnold A.E."/>
            <person name="Porras-Alfaro A."/>
        </authorList>
    </citation>
    <scope>NUCLEOTIDE SEQUENCE [LARGE SCALE GENOMIC DNA]</scope>
    <source>
        <strain evidence="3 4">AZ0501</strain>
    </source>
</reference>
<feature type="domain" description="C2" evidence="2">
    <location>
        <begin position="1"/>
        <end position="108"/>
    </location>
</feature>
<evidence type="ECO:0000313" key="3">
    <source>
        <dbReference type="EMBL" id="OZJ02441.1"/>
    </source>
</evidence>
<dbReference type="Proteomes" id="UP000242875">
    <property type="component" value="Unassembled WGS sequence"/>
</dbReference>
<dbReference type="Pfam" id="PF00168">
    <property type="entry name" value="C2"/>
    <property type="match status" value="1"/>
</dbReference>
<feature type="region of interest" description="Disordered" evidence="1">
    <location>
        <begin position="133"/>
        <end position="322"/>
    </location>
</feature>
<protein>
    <recommendedName>
        <fullName evidence="2">C2 domain-containing protein</fullName>
    </recommendedName>
</protein>